<feature type="transmembrane region" description="Helical" evidence="2">
    <location>
        <begin position="48"/>
        <end position="66"/>
    </location>
</feature>
<evidence type="ECO:0000313" key="3">
    <source>
        <dbReference type="EMBL" id="OHA62596.1"/>
    </source>
</evidence>
<feature type="transmembrane region" description="Helical" evidence="2">
    <location>
        <begin position="78"/>
        <end position="98"/>
    </location>
</feature>
<dbReference type="AlphaFoldDB" id="A0A1G2QQ24"/>
<evidence type="ECO:0000256" key="2">
    <source>
        <dbReference type="SAM" id="Phobius"/>
    </source>
</evidence>
<feature type="region of interest" description="Disordered" evidence="1">
    <location>
        <begin position="1"/>
        <end position="23"/>
    </location>
</feature>
<keyword evidence="2" id="KW-0812">Transmembrane</keyword>
<sequence length="175" mass="19323">MSDNETMTNPSLEQNLGSAGGEDKHNLQRLEKSAWEASVMKKFLSHPLFYIAAVIGLLSILQVSGAAPWLDEATFEGLIYFIYAAALFFFGLAYILAFGASFKNVMLHMVQLGGGLGFIHMAFSALRHFEVWKIAGLFASTAIFALIGVGFGLFWSVFLLLRRRPIPPNMANQNK</sequence>
<dbReference type="EMBL" id="MHTO01000008">
    <property type="protein sequence ID" value="OHA62596.1"/>
    <property type="molecule type" value="Genomic_DNA"/>
</dbReference>
<organism evidence="3 4">
    <name type="scientific">Candidatus Wildermuthbacteria bacterium GWA2_46_15</name>
    <dbReference type="NCBI Taxonomy" id="1802443"/>
    <lineage>
        <taxon>Bacteria</taxon>
        <taxon>Candidatus Wildermuthiibacteriota</taxon>
    </lineage>
</organism>
<accession>A0A1G2QQ24</accession>
<feature type="transmembrane region" description="Helical" evidence="2">
    <location>
        <begin position="135"/>
        <end position="161"/>
    </location>
</feature>
<dbReference type="Proteomes" id="UP000179245">
    <property type="component" value="Unassembled WGS sequence"/>
</dbReference>
<feature type="transmembrane region" description="Helical" evidence="2">
    <location>
        <begin position="105"/>
        <end position="123"/>
    </location>
</feature>
<proteinExistence type="predicted"/>
<comment type="caution">
    <text evidence="3">The sequence shown here is derived from an EMBL/GenBank/DDBJ whole genome shotgun (WGS) entry which is preliminary data.</text>
</comment>
<keyword evidence="2" id="KW-1133">Transmembrane helix</keyword>
<evidence type="ECO:0000313" key="4">
    <source>
        <dbReference type="Proteomes" id="UP000179245"/>
    </source>
</evidence>
<name>A0A1G2QQ24_9BACT</name>
<feature type="compositionally biased region" description="Polar residues" evidence="1">
    <location>
        <begin position="1"/>
        <end position="17"/>
    </location>
</feature>
<keyword evidence="2" id="KW-0472">Membrane</keyword>
<dbReference type="STRING" id="1802443.A2117_00965"/>
<evidence type="ECO:0000256" key="1">
    <source>
        <dbReference type="SAM" id="MobiDB-lite"/>
    </source>
</evidence>
<reference evidence="3 4" key="1">
    <citation type="journal article" date="2016" name="Nat. Commun.">
        <title>Thousands of microbial genomes shed light on interconnected biogeochemical processes in an aquifer system.</title>
        <authorList>
            <person name="Anantharaman K."/>
            <person name="Brown C.T."/>
            <person name="Hug L.A."/>
            <person name="Sharon I."/>
            <person name="Castelle C.J."/>
            <person name="Probst A.J."/>
            <person name="Thomas B.C."/>
            <person name="Singh A."/>
            <person name="Wilkins M.J."/>
            <person name="Karaoz U."/>
            <person name="Brodie E.L."/>
            <person name="Williams K.H."/>
            <person name="Hubbard S.S."/>
            <person name="Banfield J.F."/>
        </authorList>
    </citation>
    <scope>NUCLEOTIDE SEQUENCE [LARGE SCALE GENOMIC DNA]</scope>
</reference>
<protein>
    <submittedName>
        <fullName evidence="3">Uncharacterized protein</fullName>
    </submittedName>
</protein>
<gene>
    <name evidence="3" type="ORF">A2117_00965</name>
</gene>